<dbReference type="Proteomes" id="UP000279962">
    <property type="component" value="Chromosome"/>
</dbReference>
<feature type="transmembrane region" description="Helical" evidence="1">
    <location>
        <begin position="121"/>
        <end position="143"/>
    </location>
</feature>
<proteinExistence type="predicted"/>
<dbReference type="EMBL" id="CP033133">
    <property type="protein sequence ID" value="AYO53068.1"/>
    <property type="molecule type" value="Genomic_DNA"/>
</dbReference>
<protein>
    <submittedName>
        <fullName evidence="2">Uncharacterized protein</fullName>
    </submittedName>
</protein>
<keyword evidence="1" id="KW-1133">Transmembrane helix</keyword>
<evidence type="ECO:0000313" key="3">
    <source>
        <dbReference type="Proteomes" id="UP000279962"/>
    </source>
</evidence>
<accession>A0A3G2SYY9</accession>
<reference evidence="2 3" key="1">
    <citation type="submission" date="2018-10" db="EMBL/GenBank/DDBJ databases">
        <title>The complete genome of Acinetobacter wuhouensis strain WCHAW010062.</title>
        <authorList>
            <person name="Hu Y."/>
            <person name="Long H."/>
            <person name="Feng Y."/>
            <person name="Zong Z."/>
        </authorList>
    </citation>
    <scope>NUCLEOTIDE SEQUENCE [LARGE SCALE GENOMIC DNA]</scope>
    <source>
        <strain evidence="2 3">WCHAW010062</strain>
    </source>
</reference>
<feature type="transmembrane region" description="Helical" evidence="1">
    <location>
        <begin position="51"/>
        <end position="78"/>
    </location>
</feature>
<dbReference type="AlphaFoldDB" id="A0A3G2SYY9"/>
<feature type="transmembrane region" description="Helical" evidence="1">
    <location>
        <begin position="90"/>
        <end position="109"/>
    </location>
</feature>
<feature type="transmembrane region" description="Helical" evidence="1">
    <location>
        <begin position="20"/>
        <end position="39"/>
    </location>
</feature>
<name>A0A3G2SYY9_9GAMM</name>
<organism evidence="2 3">
    <name type="scientific">Acinetobacter wuhouensis</name>
    <dbReference type="NCBI Taxonomy" id="1879050"/>
    <lineage>
        <taxon>Bacteria</taxon>
        <taxon>Pseudomonadati</taxon>
        <taxon>Pseudomonadota</taxon>
        <taxon>Gammaproteobacteria</taxon>
        <taxon>Moraxellales</taxon>
        <taxon>Moraxellaceae</taxon>
        <taxon>Acinetobacter</taxon>
    </lineage>
</organism>
<evidence type="ECO:0000313" key="2">
    <source>
        <dbReference type="EMBL" id="AYO53068.1"/>
    </source>
</evidence>
<gene>
    <name evidence="2" type="ORF">CDG68_05025</name>
</gene>
<sequence>MFIKDLKNTMNNIQITKHQLITALFLTPIPYLAFLLHFYKGLFYDYNILEALGSLSIFFSLFLAIYIFICCPIFYWLCLKLIKHNFFNSLAITFMATTITVLCYVYDFLANNTNTHADLAYFPPLYIFSLFNIISFLSIVHFLKLSNLKLNDKN</sequence>
<keyword evidence="1" id="KW-0472">Membrane</keyword>
<keyword evidence="1" id="KW-0812">Transmembrane</keyword>
<evidence type="ECO:0000256" key="1">
    <source>
        <dbReference type="SAM" id="Phobius"/>
    </source>
</evidence>